<keyword evidence="2" id="KW-0479">Metal-binding</keyword>
<dbReference type="PANTHER" id="PTHR42796">
    <property type="entry name" value="FUMARYLACETOACETATE HYDROLASE DOMAIN-CONTAINING PROTEIN 2A-RELATED"/>
    <property type="match status" value="1"/>
</dbReference>
<keyword evidence="5" id="KW-1185">Reference proteome</keyword>
<dbReference type="GO" id="GO:0044281">
    <property type="term" value="P:small molecule metabolic process"/>
    <property type="evidence" value="ECO:0007669"/>
    <property type="project" value="UniProtKB-ARBA"/>
</dbReference>
<evidence type="ECO:0000256" key="1">
    <source>
        <dbReference type="ARBA" id="ARBA00010211"/>
    </source>
</evidence>
<sequence length="309" mass="32922">MPCLVLDERAYDLRPFLGADVSIRSIVDEWTTRLPELQKLADEGFTGTAELRLADLRPLPPLQPTGQIFQAAANYRQHVLDLLSAAEDRGDTSDGLADGDRRQNTRELLDARAAEGRPFVFLGSSHAIVGATDEITLPSDSQQPDWELELAVVIGRSGRRVAVEDALDLVAGYMIGNDLTARDALARWDAGVLGIDWLAGKNSPSFLPLGPLLVPAVHVGDPQDLHIVLAVNGTTMQNESTSDMLFGVAQLIAHISTVAEVRPGDVILTGSPAGNGAAHGVFLQPGDVIEGTITGLGTQRNVCVAETAR</sequence>
<dbReference type="EMBL" id="WMBA01000001">
    <property type="protein sequence ID" value="MTD52622.1"/>
    <property type="molecule type" value="Genomic_DNA"/>
</dbReference>
<dbReference type="InterPro" id="IPR036663">
    <property type="entry name" value="Fumarylacetoacetase_C_sf"/>
</dbReference>
<feature type="domain" description="Fumarylacetoacetase-like C-terminal" evidence="3">
    <location>
        <begin position="68"/>
        <end position="302"/>
    </location>
</feature>
<reference evidence="4 5" key="1">
    <citation type="submission" date="2019-11" db="EMBL/GenBank/DDBJ databases">
        <title>Draft genome of Amycolatopsis RM579.</title>
        <authorList>
            <person name="Duangmal K."/>
            <person name="Mingma R."/>
        </authorList>
    </citation>
    <scope>NUCLEOTIDE SEQUENCE [LARGE SCALE GENOMIC DNA]</scope>
    <source>
        <strain evidence="4 5">RM579</strain>
    </source>
</reference>
<dbReference type="GO" id="GO:0016787">
    <property type="term" value="F:hydrolase activity"/>
    <property type="evidence" value="ECO:0007669"/>
    <property type="project" value="UniProtKB-KW"/>
</dbReference>
<proteinExistence type="inferred from homology"/>
<dbReference type="SUPFAM" id="SSF56529">
    <property type="entry name" value="FAH"/>
    <property type="match status" value="1"/>
</dbReference>
<dbReference type="InterPro" id="IPR051121">
    <property type="entry name" value="FAH"/>
</dbReference>
<dbReference type="Proteomes" id="UP000440096">
    <property type="component" value="Unassembled WGS sequence"/>
</dbReference>
<name>A0A6N7YKS9_9PSEU</name>
<evidence type="ECO:0000313" key="5">
    <source>
        <dbReference type="Proteomes" id="UP000440096"/>
    </source>
</evidence>
<gene>
    <name evidence="4" type="ORF">GKO32_01290</name>
</gene>
<dbReference type="GO" id="GO:0046872">
    <property type="term" value="F:metal ion binding"/>
    <property type="evidence" value="ECO:0007669"/>
    <property type="project" value="UniProtKB-KW"/>
</dbReference>
<organism evidence="4 5">
    <name type="scientific">Amycolatopsis pithecellobii</name>
    <dbReference type="NCBI Taxonomy" id="664692"/>
    <lineage>
        <taxon>Bacteria</taxon>
        <taxon>Bacillati</taxon>
        <taxon>Actinomycetota</taxon>
        <taxon>Actinomycetes</taxon>
        <taxon>Pseudonocardiales</taxon>
        <taxon>Pseudonocardiaceae</taxon>
        <taxon>Amycolatopsis</taxon>
    </lineage>
</organism>
<dbReference type="Gene3D" id="3.90.850.10">
    <property type="entry name" value="Fumarylacetoacetase-like, C-terminal domain"/>
    <property type="match status" value="1"/>
</dbReference>
<evidence type="ECO:0000259" key="3">
    <source>
        <dbReference type="Pfam" id="PF01557"/>
    </source>
</evidence>
<protein>
    <submittedName>
        <fullName evidence="4">Hydrolase</fullName>
    </submittedName>
</protein>
<evidence type="ECO:0000256" key="2">
    <source>
        <dbReference type="ARBA" id="ARBA00022723"/>
    </source>
</evidence>
<evidence type="ECO:0000313" key="4">
    <source>
        <dbReference type="EMBL" id="MTD52622.1"/>
    </source>
</evidence>
<dbReference type="Pfam" id="PF01557">
    <property type="entry name" value="FAA_hydrolase"/>
    <property type="match status" value="1"/>
</dbReference>
<comment type="similarity">
    <text evidence="1">Belongs to the FAH family.</text>
</comment>
<dbReference type="AlphaFoldDB" id="A0A6N7YKS9"/>
<comment type="caution">
    <text evidence="4">The sequence shown here is derived from an EMBL/GenBank/DDBJ whole genome shotgun (WGS) entry which is preliminary data.</text>
</comment>
<dbReference type="OrthoDB" id="9805307at2"/>
<keyword evidence="4" id="KW-0378">Hydrolase</keyword>
<accession>A0A6N7YKS9</accession>
<dbReference type="InterPro" id="IPR011234">
    <property type="entry name" value="Fumarylacetoacetase-like_C"/>
</dbReference>
<dbReference type="PANTHER" id="PTHR42796:SF4">
    <property type="entry name" value="FUMARYLACETOACETATE HYDROLASE DOMAIN-CONTAINING PROTEIN 2A"/>
    <property type="match status" value="1"/>
</dbReference>